<keyword evidence="8" id="KW-1185">Reference proteome</keyword>
<dbReference type="Pfam" id="PF13520">
    <property type="entry name" value="AA_permease_2"/>
    <property type="match status" value="1"/>
</dbReference>
<dbReference type="PANTHER" id="PTHR45649:SF1">
    <property type="entry name" value="TRANSPORTER, PUTATIVE (EUROFUNG)-RELATED"/>
    <property type="match status" value="1"/>
</dbReference>
<evidence type="ECO:0000256" key="5">
    <source>
        <dbReference type="ARBA" id="ARBA00023136"/>
    </source>
</evidence>
<feature type="transmembrane region" description="Helical" evidence="6">
    <location>
        <begin position="171"/>
        <end position="191"/>
    </location>
</feature>
<dbReference type="GO" id="GO:0016020">
    <property type="term" value="C:membrane"/>
    <property type="evidence" value="ECO:0007669"/>
    <property type="project" value="UniProtKB-SubCell"/>
</dbReference>
<sequence>MSNLMSDQNVELQEISVKTKTLETDDAALSRLGKKSVLKRRFSFLSILGFSCTVLITWEGSLIVFLLALQNGGSAGVVYGFLVAWLGAISTFIILSELVSIAPTSGGQYHWVSMLAPRRLQKVLSYVAGWLTLAGWQSAVASGAYLTGTMIQGLLVLTQPSYVPQNWHGTLFVWAVLLFAVTINIAAGWLLPKFEGAILVLHIVGFFGVLIPLLTLGPKTEPKEVFTSFSNLGGWSTQGLSFCIGLMGNVFAFGGGDGAIHLSEEIQNAAIVVPRSIMTGIMINGSLGFAMVLTVLFRSGDIEAALVENPEYPFIAIFKHAVNSTSGAAAMASVVLCLSASATVGVLASSSRVLWAFSRDKGLPGWQTWSTVSSRTSIPAYSVIATTLIACVLALINIGSATAFNGIVSVAIAGIFSSYLLVASLLLYRRLTGGIVLASELPVSSPDGSIADEEVRIIWGPWRIPGVLGIANNVFACAYLTFVLFFSFWPSFAEVNPGNMNWSILVTGFVAICSTMYYLVRAKKTYHGPVVEVGPRYVLNGDA</sequence>
<proteinExistence type="predicted"/>
<dbReference type="Proteomes" id="UP000799753">
    <property type="component" value="Unassembled WGS sequence"/>
</dbReference>
<gene>
    <name evidence="7" type="ORF">P280DRAFT_416493</name>
</gene>
<dbReference type="PANTHER" id="PTHR45649">
    <property type="entry name" value="AMINO-ACID PERMEASE BAT1"/>
    <property type="match status" value="1"/>
</dbReference>
<feature type="transmembrane region" description="Helical" evidence="6">
    <location>
        <begin position="235"/>
        <end position="256"/>
    </location>
</feature>
<feature type="transmembrane region" description="Helical" evidence="6">
    <location>
        <begin position="44"/>
        <end position="69"/>
    </location>
</feature>
<evidence type="ECO:0000256" key="4">
    <source>
        <dbReference type="ARBA" id="ARBA00022989"/>
    </source>
</evidence>
<feature type="transmembrane region" description="Helical" evidence="6">
    <location>
        <begin position="277"/>
        <end position="297"/>
    </location>
</feature>
<evidence type="ECO:0000256" key="6">
    <source>
        <dbReference type="SAM" id="Phobius"/>
    </source>
</evidence>
<keyword evidence="2" id="KW-0813">Transport</keyword>
<feature type="transmembrane region" description="Helical" evidence="6">
    <location>
        <begin position="123"/>
        <end position="151"/>
    </location>
</feature>
<feature type="transmembrane region" description="Helical" evidence="6">
    <location>
        <begin position="198"/>
        <end position="215"/>
    </location>
</feature>
<keyword evidence="3 6" id="KW-0812">Transmembrane</keyword>
<evidence type="ECO:0000256" key="3">
    <source>
        <dbReference type="ARBA" id="ARBA00022692"/>
    </source>
</evidence>
<feature type="transmembrane region" description="Helical" evidence="6">
    <location>
        <begin position="466"/>
        <end position="489"/>
    </location>
</feature>
<comment type="subcellular location">
    <subcellularLocation>
        <location evidence="1">Membrane</location>
        <topology evidence="1">Multi-pass membrane protein</topology>
    </subcellularLocation>
</comment>
<reference evidence="7" key="1">
    <citation type="journal article" date="2020" name="Stud. Mycol.">
        <title>101 Dothideomycetes genomes: a test case for predicting lifestyles and emergence of pathogens.</title>
        <authorList>
            <person name="Haridas S."/>
            <person name="Albert R."/>
            <person name="Binder M."/>
            <person name="Bloem J."/>
            <person name="Labutti K."/>
            <person name="Salamov A."/>
            <person name="Andreopoulos B."/>
            <person name="Baker S."/>
            <person name="Barry K."/>
            <person name="Bills G."/>
            <person name="Bluhm B."/>
            <person name="Cannon C."/>
            <person name="Castanera R."/>
            <person name="Culley D."/>
            <person name="Daum C."/>
            <person name="Ezra D."/>
            <person name="Gonzalez J."/>
            <person name="Henrissat B."/>
            <person name="Kuo A."/>
            <person name="Liang C."/>
            <person name="Lipzen A."/>
            <person name="Lutzoni F."/>
            <person name="Magnuson J."/>
            <person name="Mondo S."/>
            <person name="Nolan M."/>
            <person name="Ohm R."/>
            <person name="Pangilinan J."/>
            <person name="Park H.-J."/>
            <person name="Ramirez L."/>
            <person name="Alfaro M."/>
            <person name="Sun H."/>
            <person name="Tritt A."/>
            <person name="Yoshinaga Y."/>
            <person name="Zwiers L.-H."/>
            <person name="Turgeon B."/>
            <person name="Goodwin S."/>
            <person name="Spatafora J."/>
            <person name="Crous P."/>
            <person name="Grigoriev I."/>
        </authorList>
    </citation>
    <scope>NUCLEOTIDE SEQUENCE</scope>
    <source>
        <strain evidence="7">CBS 473.64</strain>
    </source>
</reference>
<keyword evidence="4 6" id="KW-1133">Transmembrane helix</keyword>
<evidence type="ECO:0000313" key="7">
    <source>
        <dbReference type="EMBL" id="KAF2646838.1"/>
    </source>
</evidence>
<feature type="transmembrane region" description="Helical" evidence="6">
    <location>
        <begin position="81"/>
        <end position="102"/>
    </location>
</feature>
<dbReference type="OrthoDB" id="3257095at2759"/>
<feature type="transmembrane region" description="Helical" evidence="6">
    <location>
        <begin position="501"/>
        <end position="520"/>
    </location>
</feature>
<evidence type="ECO:0000256" key="2">
    <source>
        <dbReference type="ARBA" id="ARBA00022448"/>
    </source>
</evidence>
<feature type="transmembrane region" description="Helical" evidence="6">
    <location>
        <begin position="328"/>
        <end position="357"/>
    </location>
</feature>
<organism evidence="7 8">
    <name type="scientific">Massarina eburnea CBS 473.64</name>
    <dbReference type="NCBI Taxonomy" id="1395130"/>
    <lineage>
        <taxon>Eukaryota</taxon>
        <taxon>Fungi</taxon>
        <taxon>Dikarya</taxon>
        <taxon>Ascomycota</taxon>
        <taxon>Pezizomycotina</taxon>
        <taxon>Dothideomycetes</taxon>
        <taxon>Pleosporomycetidae</taxon>
        <taxon>Pleosporales</taxon>
        <taxon>Massarineae</taxon>
        <taxon>Massarinaceae</taxon>
        <taxon>Massarina</taxon>
    </lineage>
</organism>
<dbReference type="Gene3D" id="1.20.1740.10">
    <property type="entry name" value="Amino acid/polyamine transporter I"/>
    <property type="match status" value="1"/>
</dbReference>
<dbReference type="EMBL" id="MU006776">
    <property type="protein sequence ID" value="KAF2646838.1"/>
    <property type="molecule type" value="Genomic_DNA"/>
</dbReference>
<accession>A0A6A6SKE3</accession>
<name>A0A6A6SKE3_9PLEO</name>
<dbReference type="InterPro" id="IPR002293">
    <property type="entry name" value="AA/rel_permease1"/>
</dbReference>
<feature type="transmembrane region" description="Helical" evidence="6">
    <location>
        <begin position="378"/>
        <end position="398"/>
    </location>
</feature>
<protein>
    <submittedName>
        <fullName evidence="7">Amino acid transporter</fullName>
    </submittedName>
</protein>
<evidence type="ECO:0000256" key="1">
    <source>
        <dbReference type="ARBA" id="ARBA00004141"/>
    </source>
</evidence>
<keyword evidence="5 6" id="KW-0472">Membrane</keyword>
<evidence type="ECO:0000313" key="8">
    <source>
        <dbReference type="Proteomes" id="UP000799753"/>
    </source>
</evidence>
<feature type="transmembrane region" description="Helical" evidence="6">
    <location>
        <begin position="404"/>
        <end position="428"/>
    </location>
</feature>
<dbReference type="GO" id="GO:0022857">
    <property type="term" value="F:transmembrane transporter activity"/>
    <property type="evidence" value="ECO:0007669"/>
    <property type="project" value="InterPro"/>
</dbReference>
<dbReference type="AlphaFoldDB" id="A0A6A6SKE3"/>